<evidence type="ECO:0000256" key="1">
    <source>
        <dbReference type="SAM" id="MobiDB-lite"/>
    </source>
</evidence>
<keyword evidence="2" id="KW-1133">Transmembrane helix</keyword>
<dbReference type="AlphaFoldDB" id="A0A6P6XAH4"/>
<keyword evidence="2" id="KW-0812">Transmembrane</keyword>
<dbReference type="PANTHER" id="PTHR34741">
    <property type="entry name" value="IMAP FAMILY MEMBER 1, PUTATIVE-RELATED"/>
    <property type="match status" value="1"/>
</dbReference>
<dbReference type="PANTHER" id="PTHR34741:SF1">
    <property type="entry name" value="PGG DOMAIN-CONTAINING PROTEIN"/>
    <property type="match status" value="1"/>
</dbReference>
<proteinExistence type="predicted"/>
<name>A0A6P6XAH4_COFAR</name>
<keyword evidence="4" id="KW-1185">Reference proteome</keyword>
<accession>A0A6P6XAH4</accession>
<keyword evidence="2" id="KW-0472">Membrane</keyword>
<gene>
    <name evidence="5" type="primary">LOC113740456</name>
</gene>
<organism evidence="4 5">
    <name type="scientific">Coffea arabica</name>
    <name type="common">Arabian coffee</name>
    <dbReference type="NCBI Taxonomy" id="13443"/>
    <lineage>
        <taxon>Eukaryota</taxon>
        <taxon>Viridiplantae</taxon>
        <taxon>Streptophyta</taxon>
        <taxon>Embryophyta</taxon>
        <taxon>Tracheophyta</taxon>
        <taxon>Spermatophyta</taxon>
        <taxon>Magnoliopsida</taxon>
        <taxon>eudicotyledons</taxon>
        <taxon>Gunneridae</taxon>
        <taxon>Pentapetalae</taxon>
        <taxon>asterids</taxon>
        <taxon>lamiids</taxon>
        <taxon>Gentianales</taxon>
        <taxon>Rubiaceae</taxon>
        <taxon>Ixoroideae</taxon>
        <taxon>Gardenieae complex</taxon>
        <taxon>Bertiereae - Coffeeae clade</taxon>
        <taxon>Coffeeae</taxon>
        <taxon>Coffea</taxon>
    </lineage>
</organism>
<evidence type="ECO:0000313" key="5">
    <source>
        <dbReference type="RefSeq" id="XP_027123886.1"/>
    </source>
</evidence>
<dbReference type="RefSeq" id="XP_027123886.1">
    <property type="nucleotide sequence ID" value="XM_027268085.2"/>
</dbReference>
<feature type="compositionally biased region" description="Basic and acidic residues" evidence="1">
    <location>
        <begin position="50"/>
        <end position="68"/>
    </location>
</feature>
<feature type="transmembrane region" description="Helical" evidence="2">
    <location>
        <begin position="107"/>
        <end position="127"/>
    </location>
</feature>
<reference evidence="5" key="2">
    <citation type="submission" date="2025-08" db="UniProtKB">
        <authorList>
            <consortium name="RefSeq"/>
        </authorList>
    </citation>
    <scope>IDENTIFICATION</scope>
    <source>
        <tissue evidence="5">Leaves</tissue>
    </source>
</reference>
<dbReference type="GeneID" id="113740456"/>
<keyword evidence="3" id="KW-0732">Signal</keyword>
<feature type="chain" id="PRO_5027901560" evidence="3">
    <location>
        <begin position="24"/>
        <end position="188"/>
    </location>
</feature>
<dbReference type="OrthoDB" id="1745749at2759"/>
<feature type="signal peptide" evidence="3">
    <location>
        <begin position="1"/>
        <end position="23"/>
    </location>
</feature>
<evidence type="ECO:0000256" key="3">
    <source>
        <dbReference type="SAM" id="SignalP"/>
    </source>
</evidence>
<feature type="transmembrane region" description="Helical" evidence="2">
    <location>
        <begin position="134"/>
        <end position="156"/>
    </location>
</feature>
<sequence>MSGQTSTVVLAFLLIWALNLKLAELPIFIRGNRADGSVAPQPQPTPINDDLERGTSGRLPESDDHGPKIPDMPTKLQWGQMVIGVCFPAVNTALQALHTPAPLPRTFSWFCLTFELALFASLVSIYIRRRNEKASLIMEHLAVLFGAAAFLLAISMPLHNPMIEISIAVGCISFFIIIIANRSLSDRV</sequence>
<dbReference type="Proteomes" id="UP001652660">
    <property type="component" value="Chromosome 4c"/>
</dbReference>
<feature type="transmembrane region" description="Helical" evidence="2">
    <location>
        <begin position="162"/>
        <end position="180"/>
    </location>
</feature>
<evidence type="ECO:0000313" key="4">
    <source>
        <dbReference type="Proteomes" id="UP001652660"/>
    </source>
</evidence>
<reference evidence="4" key="1">
    <citation type="journal article" date="2025" name="Foods">
        <title>Unveiling the Microbial Signatures of Arabica Coffee Cherries: Insights into Ripeness Specific Diversity, Functional Traits, and Implications for Quality and Safety.</title>
        <authorList>
            <consortium name="RefSeq"/>
            <person name="Tenea G.N."/>
            <person name="Cifuentes V."/>
            <person name="Reyes P."/>
            <person name="Cevallos-Vallejos M."/>
        </authorList>
    </citation>
    <scope>NUCLEOTIDE SEQUENCE [LARGE SCALE GENOMIC DNA]</scope>
</reference>
<feature type="region of interest" description="Disordered" evidence="1">
    <location>
        <begin position="38"/>
        <end position="68"/>
    </location>
</feature>
<protein>
    <submittedName>
        <fullName evidence="5">Uncharacterized protein</fullName>
    </submittedName>
</protein>
<evidence type="ECO:0000256" key="2">
    <source>
        <dbReference type="SAM" id="Phobius"/>
    </source>
</evidence>